<name>A0AAV4XF41_CAEEX</name>
<proteinExistence type="predicted"/>
<keyword evidence="2" id="KW-1185">Reference proteome</keyword>
<dbReference type="AlphaFoldDB" id="A0AAV4XF41"/>
<dbReference type="Proteomes" id="UP001054945">
    <property type="component" value="Unassembled WGS sequence"/>
</dbReference>
<dbReference type="EMBL" id="BPLR01017557">
    <property type="protein sequence ID" value="GIY92581.1"/>
    <property type="molecule type" value="Genomic_DNA"/>
</dbReference>
<protein>
    <submittedName>
        <fullName evidence="1">Uncharacterized protein</fullName>
    </submittedName>
</protein>
<evidence type="ECO:0000313" key="1">
    <source>
        <dbReference type="EMBL" id="GIY92581.1"/>
    </source>
</evidence>
<comment type="caution">
    <text evidence="1">The sequence shown here is derived from an EMBL/GenBank/DDBJ whole genome shotgun (WGS) entry which is preliminary data.</text>
</comment>
<organism evidence="1 2">
    <name type="scientific">Caerostris extrusa</name>
    <name type="common">Bark spider</name>
    <name type="synonym">Caerostris bankana</name>
    <dbReference type="NCBI Taxonomy" id="172846"/>
    <lineage>
        <taxon>Eukaryota</taxon>
        <taxon>Metazoa</taxon>
        <taxon>Ecdysozoa</taxon>
        <taxon>Arthropoda</taxon>
        <taxon>Chelicerata</taxon>
        <taxon>Arachnida</taxon>
        <taxon>Araneae</taxon>
        <taxon>Araneomorphae</taxon>
        <taxon>Entelegynae</taxon>
        <taxon>Araneoidea</taxon>
        <taxon>Araneidae</taxon>
        <taxon>Caerostris</taxon>
    </lineage>
</organism>
<accession>A0AAV4XF41</accession>
<gene>
    <name evidence="1" type="ORF">CEXT_813651</name>
</gene>
<sequence length="72" mass="8121">MKFISFGKPEAPVTLLSPVQCHLPGALGWIWQREAMPFNRPARVHNLKSSSLCLEDYIEVGRYCTVEFGANI</sequence>
<evidence type="ECO:0000313" key="2">
    <source>
        <dbReference type="Proteomes" id="UP001054945"/>
    </source>
</evidence>
<reference evidence="1 2" key="1">
    <citation type="submission" date="2021-06" db="EMBL/GenBank/DDBJ databases">
        <title>Caerostris extrusa draft genome.</title>
        <authorList>
            <person name="Kono N."/>
            <person name="Arakawa K."/>
        </authorList>
    </citation>
    <scope>NUCLEOTIDE SEQUENCE [LARGE SCALE GENOMIC DNA]</scope>
</reference>